<sequence>MGLPALCLRDHEGVTHREDFNMQEIKDAFQWGSQTPLDDNNDIIFRGKEIKMVKKGTNTISLQVTQTAFIREIDDKPVTKRSKEPVPLSAPEWQEFRSLTGSLQWLSGQTRPDVAAMTSLSNKGRETTTKELNDLYEFVKVVKMTDTLGLSYYPVPWNKAMTLVGYSDSSWANAQGHKSQMGILVLVSSPDCEHKKCPASLLDWKSTRSPRVTRSTLASEANAMDECTDRCSYANYFLTHLMYPEVEKDSMKLRSLQATDCRSLYDAVINPAPALTEKRTIISVRSIQDYLTENQIRWVPTHAMWAAVSKVAPCTLCATGGR</sequence>
<accession>A0ABP0JGP6</accession>
<proteinExistence type="predicted"/>
<reference evidence="1 2" key="1">
    <citation type="submission" date="2024-02" db="EMBL/GenBank/DDBJ databases">
        <authorList>
            <person name="Chen Y."/>
            <person name="Shah S."/>
            <person name="Dougan E. K."/>
            <person name="Thang M."/>
            <person name="Chan C."/>
        </authorList>
    </citation>
    <scope>NUCLEOTIDE SEQUENCE [LARGE SCALE GENOMIC DNA]</scope>
</reference>
<dbReference type="EMBL" id="CAXAMM010007224">
    <property type="protein sequence ID" value="CAK9013590.1"/>
    <property type="molecule type" value="Genomic_DNA"/>
</dbReference>
<gene>
    <name evidence="1" type="ORF">SCF082_LOCUS11994</name>
</gene>
<keyword evidence="2" id="KW-1185">Reference proteome</keyword>
<evidence type="ECO:0000313" key="1">
    <source>
        <dbReference type="EMBL" id="CAK9013590.1"/>
    </source>
</evidence>
<name>A0ABP0JGP6_9DINO</name>
<comment type="caution">
    <text evidence="1">The sequence shown here is derived from an EMBL/GenBank/DDBJ whole genome shotgun (WGS) entry which is preliminary data.</text>
</comment>
<evidence type="ECO:0000313" key="2">
    <source>
        <dbReference type="Proteomes" id="UP001642464"/>
    </source>
</evidence>
<organism evidence="1 2">
    <name type="scientific">Durusdinium trenchii</name>
    <dbReference type="NCBI Taxonomy" id="1381693"/>
    <lineage>
        <taxon>Eukaryota</taxon>
        <taxon>Sar</taxon>
        <taxon>Alveolata</taxon>
        <taxon>Dinophyceae</taxon>
        <taxon>Suessiales</taxon>
        <taxon>Symbiodiniaceae</taxon>
        <taxon>Durusdinium</taxon>
    </lineage>
</organism>
<protein>
    <submittedName>
        <fullName evidence="1">Uncharacterized mitochondrial protein AtMg00810 (ORF240b)</fullName>
    </submittedName>
</protein>
<dbReference type="Proteomes" id="UP001642464">
    <property type="component" value="Unassembled WGS sequence"/>
</dbReference>